<dbReference type="Pfam" id="PF01575">
    <property type="entry name" value="MaoC_dehydratas"/>
    <property type="match status" value="1"/>
</dbReference>
<dbReference type="InterPro" id="IPR029069">
    <property type="entry name" value="HotDog_dom_sf"/>
</dbReference>
<dbReference type="InterPro" id="IPR002539">
    <property type="entry name" value="MaoC-like_dom"/>
</dbReference>
<evidence type="ECO:0000313" key="4">
    <source>
        <dbReference type="Proteomes" id="UP000247892"/>
    </source>
</evidence>
<dbReference type="Proteomes" id="UP000247892">
    <property type="component" value="Unassembled WGS sequence"/>
</dbReference>
<comment type="caution">
    <text evidence="3">The sequence shown here is derived from an EMBL/GenBank/DDBJ whole genome shotgun (WGS) entry which is preliminary data.</text>
</comment>
<dbReference type="OrthoDB" id="9800237at2"/>
<dbReference type="Gene3D" id="3.10.129.10">
    <property type="entry name" value="Hotdog Thioesterase"/>
    <property type="match status" value="1"/>
</dbReference>
<evidence type="ECO:0000259" key="2">
    <source>
        <dbReference type="Pfam" id="PF01575"/>
    </source>
</evidence>
<name>A0A318LA36_9PSEU</name>
<dbReference type="CDD" id="cd03441">
    <property type="entry name" value="R_hydratase_like"/>
    <property type="match status" value="1"/>
</dbReference>
<dbReference type="PANTHER" id="PTHR43841">
    <property type="entry name" value="3-HYDROXYACYL-THIOESTER DEHYDRATASE HTDX-RELATED"/>
    <property type="match status" value="1"/>
</dbReference>
<dbReference type="RefSeq" id="WP_110343622.1">
    <property type="nucleotide sequence ID" value="NZ_MASU01000021.1"/>
</dbReference>
<dbReference type="PANTHER" id="PTHR43841:SF3">
    <property type="entry name" value="(3R)-HYDROXYACYL-ACP DEHYDRATASE SUBUNIT HADB"/>
    <property type="match status" value="1"/>
</dbReference>
<reference evidence="3 4" key="1">
    <citation type="submission" date="2016-07" db="EMBL/GenBank/DDBJ databases">
        <title>Draft genome sequence of Prauserella sp. YIM 121212, isolated from alkaline soil.</title>
        <authorList>
            <person name="Ruckert C."/>
            <person name="Albersmeier A."/>
            <person name="Jiang C.-L."/>
            <person name="Jiang Y."/>
            <person name="Kalinowski J."/>
            <person name="Schneider O."/>
            <person name="Winkler A."/>
            <person name="Zotchev S.B."/>
        </authorList>
    </citation>
    <scope>NUCLEOTIDE SEQUENCE [LARGE SCALE GENOMIC DNA]</scope>
    <source>
        <strain evidence="3 4">YIM 121212</strain>
    </source>
</reference>
<protein>
    <recommendedName>
        <fullName evidence="2">MaoC-like domain-containing protein</fullName>
    </recommendedName>
</protein>
<accession>A0A318LA36</accession>
<feature type="domain" description="MaoC-like" evidence="2">
    <location>
        <begin position="9"/>
        <end position="118"/>
    </location>
</feature>
<keyword evidence="4" id="KW-1185">Reference proteome</keyword>
<proteinExistence type="inferred from homology"/>
<comment type="similarity">
    <text evidence="1">Belongs to the enoyl-CoA hydratase/isomerase family.</text>
</comment>
<dbReference type="SUPFAM" id="SSF54637">
    <property type="entry name" value="Thioesterase/thiol ester dehydrase-isomerase"/>
    <property type="match status" value="1"/>
</dbReference>
<evidence type="ECO:0000313" key="3">
    <source>
        <dbReference type="EMBL" id="PXY18412.1"/>
    </source>
</evidence>
<evidence type="ECO:0000256" key="1">
    <source>
        <dbReference type="ARBA" id="ARBA00005254"/>
    </source>
</evidence>
<sequence>MSGSFVVETGQKLPERILGPLTQADVLRFAGACGDFNPLHYDTELARRAGFDAPIAMGQMTAGIVAAWIADWCGVERLADFEVRFVAPVLVGDTITLTGEIADVASGDDGREVARLTVVAAKGETVVLKGRASAVLAPAMPG</sequence>
<organism evidence="3 4">
    <name type="scientific">Prauserella flavalba</name>
    <dbReference type="NCBI Taxonomy" id="1477506"/>
    <lineage>
        <taxon>Bacteria</taxon>
        <taxon>Bacillati</taxon>
        <taxon>Actinomycetota</taxon>
        <taxon>Actinomycetes</taxon>
        <taxon>Pseudonocardiales</taxon>
        <taxon>Pseudonocardiaceae</taxon>
        <taxon>Prauserella</taxon>
    </lineage>
</organism>
<dbReference type="AlphaFoldDB" id="A0A318LA36"/>
<dbReference type="EMBL" id="MASU01000021">
    <property type="protein sequence ID" value="PXY18412.1"/>
    <property type="molecule type" value="Genomic_DNA"/>
</dbReference>
<gene>
    <name evidence="3" type="ORF">BA062_35445</name>
</gene>